<evidence type="ECO:0000256" key="1">
    <source>
        <dbReference type="ARBA" id="ARBA00022630"/>
    </source>
</evidence>
<sequence>MLTDTKGFTVSRKLDKMGRLCSDTAELEVERHFRDARVLGIGGGTTEIIGKMLGLWL</sequence>
<evidence type="ECO:0000259" key="2">
    <source>
        <dbReference type="Pfam" id="PF00441"/>
    </source>
</evidence>
<keyword evidence="1" id="KW-0285">Flavoprotein</keyword>
<name>A0A098BRH3_9NOCA</name>
<organism evidence="3 4">
    <name type="scientific">Rhodococcus ruber</name>
    <dbReference type="NCBI Taxonomy" id="1830"/>
    <lineage>
        <taxon>Bacteria</taxon>
        <taxon>Bacillati</taxon>
        <taxon>Actinomycetota</taxon>
        <taxon>Actinomycetes</taxon>
        <taxon>Mycobacteriales</taxon>
        <taxon>Nocardiaceae</taxon>
        <taxon>Rhodococcus</taxon>
    </lineage>
</organism>
<feature type="domain" description="Acyl-CoA dehydrogenase/oxidase C-terminal" evidence="2">
    <location>
        <begin position="24"/>
        <end position="51"/>
    </location>
</feature>
<dbReference type="Pfam" id="PF00441">
    <property type="entry name" value="Acyl-CoA_dh_1"/>
    <property type="match status" value="1"/>
</dbReference>
<evidence type="ECO:0000313" key="3">
    <source>
        <dbReference type="EMBL" id="CDZ91294.1"/>
    </source>
</evidence>
<proteinExistence type="predicted"/>
<evidence type="ECO:0000313" key="4">
    <source>
        <dbReference type="Proteomes" id="UP000042997"/>
    </source>
</evidence>
<dbReference type="AlphaFoldDB" id="A0A098BRH3"/>
<dbReference type="GO" id="GO:0016627">
    <property type="term" value="F:oxidoreductase activity, acting on the CH-CH group of donors"/>
    <property type="evidence" value="ECO:0007669"/>
    <property type="project" value="InterPro"/>
</dbReference>
<dbReference type="Proteomes" id="UP000042997">
    <property type="component" value="Unassembled WGS sequence"/>
</dbReference>
<protein>
    <recommendedName>
        <fullName evidence="2">Acyl-CoA dehydrogenase/oxidase C-terminal domain-containing protein</fullName>
    </recommendedName>
</protein>
<dbReference type="InterPro" id="IPR009075">
    <property type="entry name" value="AcylCo_DH/oxidase_C"/>
</dbReference>
<dbReference type="InterPro" id="IPR036250">
    <property type="entry name" value="AcylCo_DH-like_C"/>
</dbReference>
<dbReference type="Gene3D" id="1.20.140.10">
    <property type="entry name" value="Butyryl-CoA Dehydrogenase, subunit A, domain 3"/>
    <property type="match status" value="1"/>
</dbReference>
<reference evidence="3 4" key="1">
    <citation type="journal article" date="2014" name="Genome Announc.">
        <title>Draft Genome Sequence of Propane- and Butane-Oxidizing Actinobacterium Rhodococcus ruber IEGM 231.</title>
        <authorList>
            <person name="Ivshina I.B."/>
            <person name="Kuyukina M.S."/>
            <person name="Krivoruchko A.V."/>
            <person name="Barbe V."/>
            <person name="Fischer C."/>
        </authorList>
    </citation>
    <scope>NUCLEOTIDE SEQUENCE [LARGE SCALE GENOMIC DNA]</scope>
</reference>
<accession>A0A098BRH3</accession>
<gene>
    <name evidence="3" type="ORF">RHRU231_820064</name>
</gene>
<dbReference type="SUPFAM" id="SSF47203">
    <property type="entry name" value="Acyl-CoA dehydrogenase C-terminal domain-like"/>
    <property type="match status" value="1"/>
</dbReference>
<dbReference type="EMBL" id="CCSD01000097">
    <property type="protein sequence ID" value="CDZ91294.1"/>
    <property type="molecule type" value="Genomic_DNA"/>
</dbReference>